<keyword evidence="2" id="KW-0732">Signal</keyword>
<evidence type="ECO:0000256" key="2">
    <source>
        <dbReference type="SAM" id="SignalP"/>
    </source>
</evidence>
<dbReference type="Proteomes" id="UP001464891">
    <property type="component" value="Unassembled WGS sequence"/>
</dbReference>
<sequence>MKKTSIARWTTICLLLWFAIACSTNRASNSSVETAQNSQNQVPTPTSTPGAESSPTRPSERSPQTASYDTTYDPQTVQGYGDGSDQSSFIAQIRYSNVPLWVRESFFKQKLNERYVMVFRDIRPLYLRGDFNGDSKIDIALMLQEKPVQNGLSSPLVMAIFQGGTEQATIIDDPDKLGADDIWAVVPEEEIAKYPSISALGEGILMAKAASASRTIYWDGKEYNSLQTSD</sequence>
<evidence type="ECO:0000313" key="4">
    <source>
        <dbReference type="Proteomes" id="UP001464891"/>
    </source>
</evidence>
<keyword evidence="4" id="KW-1185">Reference proteome</keyword>
<feature type="compositionally biased region" description="Polar residues" evidence="1">
    <location>
        <begin position="64"/>
        <end position="81"/>
    </location>
</feature>
<feature type="region of interest" description="Disordered" evidence="1">
    <location>
        <begin position="32"/>
        <end position="81"/>
    </location>
</feature>
<proteinExistence type="predicted"/>
<dbReference type="PROSITE" id="PS51257">
    <property type="entry name" value="PROKAR_LIPOPROTEIN"/>
    <property type="match status" value="1"/>
</dbReference>
<evidence type="ECO:0000313" key="3">
    <source>
        <dbReference type="EMBL" id="MEP0820053.1"/>
    </source>
</evidence>
<reference evidence="3 4" key="1">
    <citation type="submission" date="2022-04" db="EMBL/GenBank/DDBJ databases">
        <title>Positive selection, recombination, and allopatry shape intraspecific diversity of widespread and dominant cyanobacteria.</title>
        <authorList>
            <person name="Wei J."/>
            <person name="Shu W."/>
            <person name="Hu C."/>
        </authorList>
    </citation>
    <scope>NUCLEOTIDE SEQUENCE [LARGE SCALE GENOMIC DNA]</scope>
    <source>
        <strain evidence="3 4">GB2-A4</strain>
    </source>
</reference>
<dbReference type="EMBL" id="JAMPKM010000019">
    <property type="protein sequence ID" value="MEP0820053.1"/>
    <property type="molecule type" value="Genomic_DNA"/>
</dbReference>
<dbReference type="RefSeq" id="WP_190437118.1">
    <property type="nucleotide sequence ID" value="NZ_JAMPKM010000019.1"/>
</dbReference>
<protein>
    <recommendedName>
        <fullName evidence="5">Lipoprotein</fullName>
    </recommendedName>
</protein>
<feature type="compositionally biased region" description="Polar residues" evidence="1">
    <location>
        <begin position="32"/>
        <end position="51"/>
    </location>
</feature>
<feature type="signal peptide" evidence="2">
    <location>
        <begin position="1"/>
        <end position="26"/>
    </location>
</feature>
<name>A0ABV0JE48_9CYAN</name>
<accession>A0ABV0JE48</accession>
<comment type="caution">
    <text evidence="3">The sequence shown here is derived from an EMBL/GenBank/DDBJ whole genome shotgun (WGS) entry which is preliminary data.</text>
</comment>
<gene>
    <name evidence="3" type="ORF">NC998_23390</name>
</gene>
<organism evidence="3 4">
    <name type="scientific">Trichocoleus desertorum GB2-A4</name>
    <dbReference type="NCBI Taxonomy" id="2933944"/>
    <lineage>
        <taxon>Bacteria</taxon>
        <taxon>Bacillati</taxon>
        <taxon>Cyanobacteriota</taxon>
        <taxon>Cyanophyceae</taxon>
        <taxon>Leptolyngbyales</taxon>
        <taxon>Trichocoleusaceae</taxon>
        <taxon>Trichocoleus</taxon>
    </lineage>
</organism>
<feature type="compositionally biased region" description="Low complexity" evidence="1">
    <location>
        <begin position="52"/>
        <end position="63"/>
    </location>
</feature>
<feature type="chain" id="PRO_5045294959" description="Lipoprotein" evidence="2">
    <location>
        <begin position="27"/>
        <end position="230"/>
    </location>
</feature>
<evidence type="ECO:0000256" key="1">
    <source>
        <dbReference type="SAM" id="MobiDB-lite"/>
    </source>
</evidence>
<evidence type="ECO:0008006" key="5">
    <source>
        <dbReference type="Google" id="ProtNLM"/>
    </source>
</evidence>